<evidence type="ECO:0000256" key="1">
    <source>
        <dbReference type="ARBA" id="ARBA00004196"/>
    </source>
</evidence>
<dbReference type="SUPFAM" id="SSF49785">
    <property type="entry name" value="Galactose-binding domain-like"/>
    <property type="match status" value="1"/>
</dbReference>
<reference evidence="4 5" key="1">
    <citation type="submission" date="2019-10" db="EMBL/GenBank/DDBJ databases">
        <title>Two novel species isolated from a subtropical stream in China.</title>
        <authorList>
            <person name="Lu H."/>
        </authorList>
    </citation>
    <scope>NUCLEOTIDE SEQUENCE [LARGE SCALE GENOMIC DNA]</scope>
    <source>
        <strain evidence="4 5">FT29W</strain>
    </source>
</reference>
<feature type="domain" description="Heparinase II/III-like C-terminal" evidence="2">
    <location>
        <begin position="598"/>
        <end position="680"/>
    </location>
</feature>
<dbReference type="Proteomes" id="UP000440498">
    <property type="component" value="Unassembled WGS sequence"/>
</dbReference>
<evidence type="ECO:0000313" key="5">
    <source>
        <dbReference type="Proteomes" id="UP000440498"/>
    </source>
</evidence>
<comment type="caution">
    <text evidence="4">The sequence shown here is derived from an EMBL/GenBank/DDBJ whole genome shotgun (WGS) entry which is preliminary data.</text>
</comment>
<dbReference type="Gene3D" id="2.70.98.70">
    <property type="match status" value="1"/>
</dbReference>
<dbReference type="Pfam" id="PF18675">
    <property type="entry name" value="HepII_C"/>
    <property type="match status" value="1"/>
</dbReference>
<dbReference type="InterPro" id="IPR008929">
    <property type="entry name" value="Chondroitin_lyas"/>
</dbReference>
<protein>
    <submittedName>
        <fullName evidence="4">Uncharacterized protein</fullName>
    </submittedName>
</protein>
<dbReference type="Pfam" id="PF07940">
    <property type="entry name" value="Hepar_II_III_C"/>
    <property type="match status" value="1"/>
</dbReference>
<dbReference type="GO" id="GO:0030313">
    <property type="term" value="C:cell envelope"/>
    <property type="evidence" value="ECO:0007669"/>
    <property type="project" value="UniProtKB-SubCell"/>
</dbReference>
<dbReference type="InterPro" id="IPR008979">
    <property type="entry name" value="Galactose-bd-like_sf"/>
</dbReference>
<gene>
    <name evidence="4" type="ORF">GEV02_23075</name>
</gene>
<dbReference type="GO" id="GO:0016829">
    <property type="term" value="F:lyase activity"/>
    <property type="evidence" value="ECO:0007669"/>
    <property type="project" value="InterPro"/>
</dbReference>
<dbReference type="InterPro" id="IPR054645">
    <property type="entry name" value="HepB"/>
</dbReference>
<dbReference type="NCBIfam" id="NF045571">
    <property type="entry name" value="HepHepsulflyase"/>
    <property type="match status" value="1"/>
</dbReference>
<accession>A0A6A7N8F6</accession>
<evidence type="ECO:0000259" key="3">
    <source>
        <dbReference type="Pfam" id="PF18675"/>
    </source>
</evidence>
<dbReference type="Gene3D" id="1.50.10.100">
    <property type="entry name" value="Chondroitin AC/alginate lyase"/>
    <property type="match status" value="1"/>
</dbReference>
<feature type="domain" description="Heparinase II C-terminal" evidence="3">
    <location>
        <begin position="890"/>
        <end position="977"/>
    </location>
</feature>
<evidence type="ECO:0000313" key="4">
    <source>
        <dbReference type="EMBL" id="MQA41027.1"/>
    </source>
</evidence>
<comment type="subcellular location">
    <subcellularLocation>
        <location evidence="1">Cell envelope</location>
    </subcellularLocation>
</comment>
<dbReference type="InterPro" id="IPR040925">
    <property type="entry name" value="HepII_C"/>
</dbReference>
<dbReference type="EMBL" id="WHUG01000011">
    <property type="protein sequence ID" value="MQA41027.1"/>
    <property type="molecule type" value="Genomic_DNA"/>
</dbReference>
<name>A0A6A7N8F6_9BURK</name>
<keyword evidence="5" id="KW-1185">Reference proteome</keyword>
<organism evidence="4 5">
    <name type="scientific">Rugamonas aquatica</name>
    <dbReference type="NCBI Taxonomy" id="2743357"/>
    <lineage>
        <taxon>Bacteria</taxon>
        <taxon>Pseudomonadati</taxon>
        <taxon>Pseudomonadota</taxon>
        <taxon>Betaproteobacteria</taxon>
        <taxon>Burkholderiales</taxon>
        <taxon>Oxalobacteraceae</taxon>
        <taxon>Telluria group</taxon>
        <taxon>Rugamonas</taxon>
    </lineage>
</organism>
<evidence type="ECO:0000259" key="2">
    <source>
        <dbReference type="Pfam" id="PF07940"/>
    </source>
</evidence>
<sequence>MSGIFLTLRMLQLFLLQLGKPMPALLRFSIFPTLLFGLSQLAHAATFPTEVIFEAEPGTAPTLWVSTNNPALEPSTQYLVVTGKPDQKEASASSADELTYTIDVKSAGTHKIWLRVLAAADWSNSFHLAIDDGSNYTRYWVNTFSPDWQWFSIAAKDLTAGQHKLKIKYAKSGMGLDRLLVTKRMDFVPRGLGENPTVYNSIPANPYPAPTILPPAEHPRLFVRSTDLPLLRELETESNTAPGVEYTQLKAAWRRLRDNAAANPNGVLPTQPTPPTDPNKVQKALDSYCVGTARPAIQAKALSYLVDSNTTSGQQAINMMNAYWEVCKSPDSRTIGEGITLMAMVYDWAYPLLSTEQKTAFIERFMALAPQMEFGFADASKQGAVVGHGSEAQLMRDQLSAGVAFYDEAPQIYQITAGRFFQDFVAPRNFTYAAGAHHQGDSYGAYRYSWDMFASWIFRRMGAGDVFDASQQSVPYQWLYIRRPDGQLMRDGDSYQSVYTKFLTYWTEPNAYMLPGSYYNDPYIKHEFAQQLSALGSADSLKSNDIWQVLFSNPRQNATPPKALPLSRYFADPAGLMVARTGWTDSVVAQQNSPVAIATMKVGSVRFANHQHLDSGHFQLYYKGPLAIDSGLYEGKTSDGKTDLNYGSPHDWNYHKRTIAHNAMLVFDRAETFATADSNDGGQRFVVPEPATLTALLAPQNGYINGSSQDSHIGPDSDTPDYSYLKGDIAKAYTSKVVNYTRSFVFLNLKDKQHPAALIVLDKIKSYSSGMKKTWLLHSEQEPTIVGDTVTILRNTKGYNGKLINRTILPVGASISKVGGKGNEFSAYSRSTGTNINYPISVSDATASNEPGAWRVEVSPATDAEADVFLNTMQVMDADSAQPALATAAIASDELNGVQIGNRAVLFAKTQDYIASKAGFILPTSQSAVRVLVSDLAAGYWSINKDNVPGGVQYEVKSGQGVLYFDAGTGGKYTLSRADTRTLPAPPPLQSLPLPN</sequence>
<dbReference type="Gene3D" id="2.60.40.2750">
    <property type="match status" value="1"/>
</dbReference>
<dbReference type="AlphaFoldDB" id="A0A6A7N8F6"/>
<dbReference type="Gene3D" id="2.60.120.260">
    <property type="entry name" value="Galactose-binding domain-like"/>
    <property type="match status" value="1"/>
</dbReference>
<proteinExistence type="predicted"/>
<dbReference type="InterPro" id="IPR012480">
    <property type="entry name" value="Hepar_II_III_C"/>
</dbReference>